<keyword evidence="4" id="KW-0804">Transcription</keyword>
<dbReference type="SUPFAM" id="SSF88946">
    <property type="entry name" value="Sigma2 domain of RNA polymerase sigma factors"/>
    <property type="match status" value="1"/>
</dbReference>
<accession>A0AA49A7K1</accession>
<evidence type="ECO:0000256" key="3">
    <source>
        <dbReference type="ARBA" id="ARBA00023082"/>
    </source>
</evidence>
<dbReference type="SUPFAM" id="SSF88659">
    <property type="entry name" value="Sigma3 and sigma4 domains of RNA polymerase sigma factors"/>
    <property type="match status" value="1"/>
</dbReference>
<dbReference type="Proteomes" id="UP000662888">
    <property type="component" value="Chromosome"/>
</dbReference>
<dbReference type="InterPro" id="IPR013325">
    <property type="entry name" value="RNA_pol_sigma_r2"/>
</dbReference>
<organism evidence="7 8">
    <name type="scientific">Massilia antarctica</name>
    <dbReference type="NCBI Taxonomy" id="2765360"/>
    <lineage>
        <taxon>Bacteria</taxon>
        <taxon>Pseudomonadati</taxon>
        <taxon>Pseudomonadota</taxon>
        <taxon>Betaproteobacteria</taxon>
        <taxon>Burkholderiales</taxon>
        <taxon>Oxalobacteraceae</taxon>
        <taxon>Telluria group</taxon>
        <taxon>Massilia</taxon>
    </lineage>
</organism>
<protein>
    <submittedName>
        <fullName evidence="7">Sigma-70 family RNA polymerase sigma factor</fullName>
    </submittedName>
</protein>
<evidence type="ECO:0000256" key="4">
    <source>
        <dbReference type="ARBA" id="ARBA00023163"/>
    </source>
</evidence>
<evidence type="ECO:0000256" key="2">
    <source>
        <dbReference type="ARBA" id="ARBA00023015"/>
    </source>
</evidence>
<dbReference type="Gene3D" id="1.10.10.10">
    <property type="entry name" value="Winged helix-like DNA-binding domain superfamily/Winged helix DNA-binding domain"/>
    <property type="match status" value="1"/>
</dbReference>
<proteinExistence type="inferred from homology"/>
<evidence type="ECO:0000256" key="1">
    <source>
        <dbReference type="ARBA" id="ARBA00010641"/>
    </source>
</evidence>
<evidence type="ECO:0000259" key="5">
    <source>
        <dbReference type="Pfam" id="PF04542"/>
    </source>
</evidence>
<feature type="domain" description="RNA polymerase sigma factor 70 region 4 type 2" evidence="6">
    <location>
        <begin position="136"/>
        <end position="186"/>
    </location>
</feature>
<keyword evidence="2" id="KW-0805">Transcription regulation</keyword>
<dbReference type="InterPro" id="IPR007627">
    <property type="entry name" value="RNA_pol_sigma70_r2"/>
</dbReference>
<keyword evidence="8" id="KW-1185">Reference proteome</keyword>
<keyword evidence="3" id="KW-0731">Sigma factor</keyword>
<dbReference type="InterPro" id="IPR036388">
    <property type="entry name" value="WH-like_DNA-bd_sf"/>
</dbReference>
<dbReference type="PANTHER" id="PTHR43133:SF32">
    <property type="entry name" value="BLR3042 PROTEIN"/>
    <property type="match status" value="1"/>
</dbReference>
<comment type="similarity">
    <text evidence="1">Belongs to the sigma-70 factor family. ECF subfamily.</text>
</comment>
<dbReference type="InterPro" id="IPR013249">
    <property type="entry name" value="RNA_pol_sigma70_r4_t2"/>
</dbReference>
<dbReference type="EMBL" id="CP065053">
    <property type="protein sequence ID" value="QPI48857.1"/>
    <property type="molecule type" value="Genomic_DNA"/>
</dbReference>
<sequence>MLKQWRARFGGATAGAAGGGETELIALIAGGDRDAFQALYRIYFGRLARFLDRMVRNGALIEEIVNDTMLVVWQKAHTFDHSCKVSTWVFAIAYRQGLKAVNQRDEPVESNFELEAGDARQEPEHAIGQQQLQQGVGEALKALSLEQRVVVTLTYYHDMGYQEIAETMGCPVNTVKTRMFHARQRLKVLLSAHQGELL</sequence>
<feature type="domain" description="RNA polymerase sigma-70 region 2" evidence="5">
    <location>
        <begin position="39"/>
        <end position="104"/>
    </location>
</feature>
<dbReference type="InterPro" id="IPR013324">
    <property type="entry name" value="RNA_pol_sigma_r3/r4-like"/>
</dbReference>
<dbReference type="NCBIfam" id="TIGR02937">
    <property type="entry name" value="sigma70-ECF"/>
    <property type="match status" value="1"/>
</dbReference>
<name>A0AA49A7K1_9BURK</name>
<dbReference type="InterPro" id="IPR014284">
    <property type="entry name" value="RNA_pol_sigma-70_dom"/>
</dbReference>
<reference evidence="7 8" key="1">
    <citation type="submission" date="2020-11" db="EMBL/GenBank/DDBJ databases">
        <authorList>
            <person name="Sun Q."/>
        </authorList>
    </citation>
    <scope>NUCLEOTIDE SEQUENCE [LARGE SCALE GENOMIC DNA]</scope>
    <source>
        <strain evidence="7 8">P8398</strain>
    </source>
</reference>
<dbReference type="InterPro" id="IPR039425">
    <property type="entry name" value="RNA_pol_sigma-70-like"/>
</dbReference>
<dbReference type="PANTHER" id="PTHR43133">
    <property type="entry name" value="RNA POLYMERASE ECF-TYPE SIGMA FACTO"/>
    <property type="match status" value="1"/>
</dbReference>
<dbReference type="CDD" id="cd06171">
    <property type="entry name" value="Sigma70_r4"/>
    <property type="match status" value="1"/>
</dbReference>
<evidence type="ECO:0000259" key="6">
    <source>
        <dbReference type="Pfam" id="PF08281"/>
    </source>
</evidence>
<dbReference type="Pfam" id="PF04542">
    <property type="entry name" value="Sigma70_r2"/>
    <property type="match status" value="1"/>
</dbReference>
<gene>
    <name evidence="7" type="ORF">IV454_25690</name>
</gene>
<dbReference type="Pfam" id="PF08281">
    <property type="entry name" value="Sigma70_r4_2"/>
    <property type="match status" value="1"/>
</dbReference>
<dbReference type="Gene3D" id="1.10.1740.10">
    <property type="match status" value="1"/>
</dbReference>
<evidence type="ECO:0000313" key="7">
    <source>
        <dbReference type="EMBL" id="QPI48857.1"/>
    </source>
</evidence>
<evidence type="ECO:0000313" key="8">
    <source>
        <dbReference type="Proteomes" id="UP000662888"/>
    </source>
</evidence>